<dbReference type="KEGG" id="whr:OG579_10895"/>
<dbReference type="AlphaFoldDB" id="A0AAU4JWU8"/>
<dbReference type="Proteomes" id="UP001432128">
    <property type="component" value="Chromosome"/>
</dbReference>
<keyword evidence="2" id="KW-1185">Reference proteome</keyword>
<organism evidence="1 2">
    <name type="scientific">Williamsia herbipolensis</name>
    <dbReference type="NCBI Taxonomy" id="1603258"/>
    <lineage>
        <taxon>Bacteria</taxon>
        <taxon>Bacillati</taxon>
        <taxon>Actinomycetota</taxon>
        <taxon>Actinomycetes</taxon>
        <taxon>Mycobacteriales</taxon>
        <taxon>Nocardiaceae</taxon>
        <taxon>Williamsia</taxon>
    </lineage>
</organism>
<proteinExistence type="predicted"/>
<sequence length="302" mass="32364">MDVSGVAVSGALFSDGPLADAAALLDALGDRFDDRPEIVHARREVHDRLRVAVHGRPGTGRDTLARAVRDHLDVAPIGPGDDDADADADLWIYVLVGWPRAADHAALRRLPAERTLVVLGKADTLGSWDVARSTADEIAALLRRPVHPVMPLLGCADLTDEEFALLETMVATDEPMPSMAAHFIVGGREEQALRTGLLRRLDQFGILTALDLVDDARLEGRRLDRRQLSAALRADSGVSQLRLAVAATLPAVGVRRRDVVVDRLDRLAAAGIARDEIEAALGRLQSGVVGRPRPRTLAGSGT</sequence>
<reference evidence="1 2" key="1">
    <citation type="submission" date="2022-10" db="EMBL/GenBank/DDBJ databases">
        <title>The complete genomes of actinobacterial strains from the NBC collection.</title>
        <authorList>
            <person name="Joergensen T.S."/>
            <person name="Alvarez Arevalo M."/>
            <person name="Sterndorff E.B."/>
            <person name="Faurdal D."/>
            <person name="Vuksanovic O."/>
            <person name="Mourched A.-S."/>
            <person name="Charusanti P."/>
            <person name="Shaw S."/>
            <person name="Blin K."/>
            <person name="Weber T."/>
        </authorList>
    </citation>
    <scope>NUCLEOTIDE SEQUENCE [LARGE SCALE GENOMIC DNA]</scope>
    <source>
        <strain evidence="1 2">NBC_00319</strain>
    </source>
</reference>
<accession>A0AAU4JWU8</accession>
<dbReference type="EMBL" id="CP108021">
    <property type="protein sequence ID" value="WUM18268.1"/>
    <property type="molecule type" value="Genomic_DNA"/>
</dbReference>
<dbReference type="RefSeq" id="WP_328855950.1">
    <property type="nucleotide sequence ID" value="NZ_CP108021.1"/>
</dbReference>
<gene>
    <name evidence="1" type="ORF">OG579_10895</name>
</gene>
<evidence type="ECO:0000313" key="2">
    <source>
        <dbReference type="Proteomes" id="UP001432128"/>
    </source>
</evidence>
<evidence type="ECO:0000313" key="1">
    <source>
        <dbReference type="EMBL" id="WUM18268.1"/>
    </source>
</evidence>
<name>A0AAU4JWU8_9NOCA</name>
<protein>
    <submittedName>
        <fullName evidence="1">Uncharacterized protein</fullName>
    </submittedName>
</protein>